<organism evidence="2 3">
    <name type="scientific">Rhizopus stolonifer</name>
    <name type="common">Rhizopus nigricans</name>
    <dbReference type="NCBI Taxonomy" id="4846"/>
    <lineage>
        <taxon>Eukaryota</taxon>
        <taxon>Fungi</taxon>
        <taxon>Fungi incertae sedis</taxon>
        <taxon>Mucoromycota</taxon>
        <taxon>Mucoromycotina</taxon>
        <taxon>Mucoromycetes</taxon>
        <taxon>Mucorales</taxon>
        <taxon>Mucorineae</taxon>
        <taxon>Rhizopodaceae</taxon>
        <taxon>Rhizopus</taxon>
    </lineage>
</organism>
<dbReference type="EMBL" id="PJQM01003557">
    <property type="protein sequence ID" value="RCH88252.1"/>
    <property type="molecule type" value="Genomic_DNA"/>
</dbReference>
<dbReference type="InterPro" id="IPR044276">
    <property type="entry name" value="CANIN_dom"/>
</dbReference>
<accession>A0A367JE68</accession>
<proteinExistence type="predicted"/>
<sequence>LEQERNQEEWSPNEDKKIQDQELVLETKTPFDDEYMLESDTEDIDGEKLKETVKNYLQPEEQENLEQAFVGTKKVEEIHKLETGWRRTFFKPGIKCIRQPCLISEELMHGEKEIHLSELSATSEGRAFLLASGCMKDWHNSAWKCPSYIYQWLFEVVALEPDKIAARNALSTLLTLWSLPGEKIQSSIPEIFQRRYIKLDTFKSILSAYHALSSELVDNAYHTTTLKSYESYMEGVLDEGHCSRHIPLSQLGLMLKAFGLSMRLWRHAYMPWEIRYTVRLLLQLSLDKAGHLVIQEIQTSIDNCLSALKDDSWEIDVKNIANDICDMVMTTKQQVHLLDAVKTIYERSRHLRRMIGVTCLERCLEKEVPGSLDNIPTDKGIIQQTTAIFSYPGGFFIKKRDEDYEECWIRIAMLDAAIGTDDSEILREKETIFVIADELRLIGLQIGAKIGVMKKTLANEMIQRVWGRISFIVGNNHKADS</sequence>
<feature type="non-terminal residue" evidence="2">
    <location>
        <position position="1"/>
    </location>
</feature>
<dbReference type="OrthoDB" id="245989at2759"/>
<evidence type="ECO:0000259" key="1">
    <source>
        <dbReference type="Pfam" id="PF14816"/>
    </source>
</evidence>
<gene>
    <name evidence="2" type="ORF">CU098_001012</name>
</gene>
<comment type="caution">
    <text evidence="2">The sequence shown here is derived from an EMBL/GenBank/DDBJ whole genome shotgun (WGS) entry which is preliminary data.</text>
</comment>
<keyword evidence="3" id="KW-1185">Reference proteome</keyword>
<dbReference type="AlphaFoldDB" id="A0A367JE68"/>
<reference evidence="2 3" key="1">
    <citation type="journal article" date="2018" name="G3 (Bethesda)">
        <title>Phylogenetic and Phylogenomic Definition of Rhizopus Species.</title>
        <authorList>
            <person name="Gryganskyi A.P."/>
            <person name="Golan J."/>
            <person name="Dolatabadi S."/>
            <person name="Mondo S."/>
            <person name="Robb S."/>
            <person name="Idnurm A."/>
            <person name="Muszewska A."/>
            <person name="Steczkiewicz K."/>
            <person name="Masonjones S."/>
            <person name="Liao H.L."/>
            <person name="Gajdeczka M.T."/>
            <person name="Anike F."/>
            <person name="Vuek A."/>
            <person name="Anishchenko I.M."/>
            <person name="Voigt K."/>
            <person name="de Hoog G.S."/>
            <person name="Smith M.E."/>
            <person name="Heitman J."/>
            <person name="Vilgalys R."/>
            <person name="Stajich J.E."/>
        </authorList>
    </citation>
    <scope>NUCLEOTIDE SEQUENCE [LARGE SCALE GENOMIC DNA]</scope>
    <source>
        <strain evidence="2 3">LSU 92-RS-03</strain>
    </source>
</reference>
<dbReference type="Pfam" id="PF14816">
    <property type="entry name" value="CANIN"/>
    <property type="match status" value="1"/>
</dbReference>
<feature type="domain" description="Coiled-coil SMC6 And NSE5 INteracting (CANIN)" evidence="1">
    <location>
        <begin position="51"/>
        <end position="366"/>
    </location>
</feature>
<evidence type="ECO:0000313" key="3">
    <source>
        <dbReference type="Proteomes" id="UP000253551"/>
    </source>
</evidence>
<evidence type="ECO:0000313" key="2">
    <source>
        <dbReference type="EMBL" id="RCH88252.1"/>
    </source>
</evidence>
<dbReference type="Proteomes" id="UP000253551">
    <property type="component" value="Unassembled WGS sequence"/>
</dbReference>
<protein>
    <recommendedName>
        <fullName evidence="1">Coiled-coil SMC6 And NSE5 INteracting (CANIN) domain-containing protein</fullName>
    </recommendedName>
</protein>
<name>A0A367JE68_RHIST</name>